<feature type="domain" description="Subtilisin-like protease fibronectin type-III" evidence="6">
    <location>
        <begin position="170"/>
        <end position="270"/>
    </location>
</feature>
<evidence type="ECO:0000256" key="3">
    <source>
        <dbReference type="ARBA" id="ARBA00022729"/>
    </source>
</evidence>
<dbReference type="Gramene" id="ONI01937">
    <property type="protein sequence ID" value="ONI01937"/>
    <property type="gene ID" value="PRUPE_6G168400"/>
</dbReference>
<protein>
    <recommendedName>
        <fullName evidence="9">Subtilisin-like protease fibronectin type-III domain-containing protein</fullName>
    </recommendedName>
</protein>
<organism evidence="7 8">
    <name type="scientific">Prunus persica</name>
    <name type="common">Peach</name>
    <name type="synonym">Amygdalus persica</name>
    <dbReference type="NCBI Taxonomy" id="3760"/>
    <lineage>
        <taxon>Eukaryota</taxon>
        <taxon>Viridiplantae</taxon>
        <taxon>Streptophyta</taxon>
        <taxon>Embryophyta</taxon>
        <taxon>Tracheophyta</taxon>
        <taxon>Spermatophyta</taxon>
        <taxon>Magnoliopsida</taxon>
        <taxon>eudicotyledons</taxon>
        <taxon>Gunneridae</taxon>
        <taxon>Pentapetalae</taxon>
        <taxon>rosids</taxon>
        <taxon>fabids</taxon>
        <taxon>Rosales</taxon>
        <taxon>Rosaceae</taxon>
        <taxon>Amygdaloideae</taxon>
        <taxon>Amygdaleae</taxon>
        <taxon>Prunus</taxon>
    </lineage>
</organism>
<evidence type="ECO:0000256" key="4">
    <source>
        <dbReference type="PROSITE-ProRule" id="PRU01240"/>
    </source>
</evidence>
<dbReference type="PANTHER" id="PTHR10795">
    <property type="entry name" value="PROPROTEIN CONVERTASE SUBTILISIN/KEXIN"/>
    <property type="match status" value="1"/>
</dbReference>
<dbReference type="SUPFAM" id="SSF52743">
    <property type="entry name" value="Subtilisin-like"/>
    <property type="match status" value="1"/>
</dbReference>
<comment type="caution">
    <text evidence="4">Lacks conserved residue(s) required for the propagation of feature annotation.</text>
</comment>
<dbReference type="Proteomes" id="UP000006882">
    <property type="component" value="Chromosome G6"/>
</dbReference>
<evidence type="ECO:0008006" key="9">
    <source>
        <dbReference type="Google" id="ProtNLM"/>
    </source>
</evidence>
<evidence type="ECO:0000313" key="7">
    <source>
        <dbReference type="EMBL" id="ONI01937.1"/>
    </source>
</evidence>
<gene>
    <name evidence="7" type="ORF">PRUPE_6G168400</name>
</gene>
<dbReference type="STRING" id="3760.A0A251NRI0"/>
<dbReference type="Pfam" id="PF00082">
    <property type="entry name" value="Peptidase_S8"/>
    <property type="match status" value="1"/>
</dbReference>
<name>A0A251NRI0_PRUPE</name>
<dbReference type="GO" id="GO:0006508">
    <property type="term" value="P:proteolysis"/>
    <property type="evidence" value="ECO:0007669"/>
    <property type="project" value="InterPro"/>
</dbReference>
<dbReference type="InterPro" id="IPR041469">
    <property type="entry name" value="Subtilisin-like_FN3"/>
</dbReference>
<dbReference type="InterPro" id="IPR000209">
    <property type="entry name" value="Peptidase_S8/S53_dom"/>
</dbReference>
<dbReference type="EMBL" id="CM007656">
    <property type="protein sequence ID" value="ONI01937.1"/>
    <property type="molecule type" value="Genomic_DNA"/>
</dbReference>
<dbReference type="eggNOG" id="ENOG502QT5U">
    <property type="taxonomic scope" value="Eukaryota"/>
</dbReference>
<dbReference type="Gene3D" id="2.60.40.2310">
    <property type="match status" value="1"/>
</dbReference>
<dbReference type="Gene3D" id="3.40.50.200">
    <property type="entry name" value="Peptidase S8/S53 domain"/>
    <property type="match status" value="1"/>
</dbReference>
<comment type="subcellular location">
    <subcellularLocation>
        <location evidence="1">Secreted</location>
    </subcellularLocation>
</comment>
<evidence type="ECO:0000259" key="5">
    <source>
        <dbReference type="Pfam" id="PF00082"/>
    </source>
</evidence>
<reference evidence="7 8" key="1">
    <citation type="journal article" date="2013" name="Nat. Genet.">
        <title>The high-quality draft genome of peach (Prunus persica) identifies unique patterns of genetic diversity, domestication and genome evolution.</title>
        <authorList>
            <consortium name="International Peach Genome Initiative"/>
            <person name="Verde I."/>
            <person name="Abbott A.G."/>
            <person name="Scalabrin S."/>
            <person name="Jung S."/>
            <person name="Shu S."/>
            <person name="Marroni F."/>
            <person name="Zhebentyayeva T."/>
            <person name="Dettori M.T."/>
            <person name="Grimwood J."/>
            <person name="Cattonaro F."/>
            <person name="Zuccolo A."/>
            <person name="Rossini L."/>
            <person name="Jenkins J."/>
            <person name="Vendramin E."/>
            <person name="Meisel L.A."/>
            <person name="Decroocq V."/>
            <person name="Sosinski B."/>
            <person name="Prochnik S."/>
            <person name="Mitros T."/>
            <person name="Policriti A."/>
            <person name="Cipriani G."/>
            <person name="Dondini L."/>
            <person name="Ficklin S."/>
            <person name="Goodstein D.M."/>
            <person name="Xuan P."/>
            <person name="Del Fabbro C."/>
            <person name="Aramini V."/>
            <person name="Copetti D."/>
            <person name="Gonzalez S."/>
            <person name="Horner D.S."/>
            <person name="Falchi R."/>
            <person name="Lucas S."/>
            <person name="Mica E."/>
            <person name="Maldonado J."/>
            <person name="Lazzari B."/>
            <person name="Bielenberg D."/>
            <person name="Pirona R."/>
            <person name="Miculan M."/>
            <person name="Barakat A."/>
            <person name="Testolin R."/>
            <person name="Stella A."/>
            <person name="Tartarini S."/>
            <person name="Tonutti P."/>
            <person name="Arus P."/>
            <person name="Orellana A."/>
            <person name="Wells C."/>
            <person name="Main D."/>
            <person name="Vizzotto G."/>
            <person name="Silva H."/>
            <person name="Salamini F."/>
            <person name="Schmutz J."/>
            <person name="Morgante M."/>
            <person name="Rokhsar D.S."/>
        </authorList>
    </citation>
    <scope>NUCLEOTIDE SEQUENCE [LARGE SCALE GENOMIC DNA]</scope>
    <source>
        <strain evidence="8">cv. Nemared</strain>
    </source>
</reference>
<evidence type="ECO:0000256" key="2">
    <source>
        <dbReference type="ARBA" id="ARBA00011073"/>
    </source>
</evidence>
<dbReference type="Pfam" id="PF17766">
    <property type="entry name" value="fn3_6"/>
    <property type="match status" value="1"/>
</dbReference>
<feature type="domain" description="Peptidase S8/S53" evidence="5">
    <location>
        <begin position="4"/>
        <end position="101"/>
    </location>
</feature>
<dbReference type="GO" id="GO:0004252">
    <property type="term" value="F:serine-type endopeptidase activity"/>
    <property type="evidence" value="ECO:0007669"/>
    <property type="project" value="InterPro"/>
</dbReference>
<evidence type="ECO:0000259" key="6">
    <source>
        <dbReference type="Pfam" id="PF17766"/>
    </source>
</evidence>
<evidence type="ECO:0000313" key="8">
    <source>
        <dbReference type="Proteomes" id="UP000006882"/>
    </source>
</evidence>
<comment type="similarity">
    <text evidence="2 4">Belongs to the peptidase S8 family.</text>
</comment>
<accession>A0A251NRI0</accession>
<dbReference type="GO" id="GO:0005576">
    <property type="term" value="C:extracellular region"/>
    <property type="evidence" value="ECO:0007669"/>
    <property type="project" value="UniProtKB-SubCell"/>
</dbReference>
<proteinExistence type="inferred from homology"/>
<evidence type="ECO:0000256" key="1">
    <source>
        <dbReference type="ARBA" id="ARBA00004613"/>
    </source>
</evidence>
<dbReference type="AlphaFoldDB" id="A0A251NRI0"/>
<dbReference type="InterPro" id="IPR036852">
    <property type="entry name" value="Peptidase_S8/S53_dom_sf"/>
</dbReference>
<dbReference type="PROSITE" id="PS51892">
    <property type="entry name" value="SUBTILASE"/>
    <property type="match status" value="1"/>
</dbReference>
<sequence>MVMKSSSRGTSYGFASIVKPDIMAPGSLILGVWNPNISVAGIRSNMSLYSDYYILSGTSPATVHVAGVTALLKATHPNWSPAALRSAIVTTANLFDNSYNRILDGKSYRKANPLAMGLGLINPNKALDPGLIYDATSHDYVNLLCSYLNSKQISEITRSNNYSCANPSKNLNYPSFILLYGNSKPKVRNFERIVTNAGKDSTRYKVVVKTPKNIVVVVRPEILVFERKNEKISYNVTSQYTGGEYKRVSSRKIVWVEENGEHTVRNPIVVSPCIGG</sequence>
<keyword evidence="8" id="KW-1185">Reference proteome</keyword>
<dbReference type="InterPro" id="IPR045051">
    <property type="entry name" value="SBT"/>
</dbReference>
<keyword evidence="3" id="KW-0732">Signal</keyword>